<keyword evidence="3" id="KW-1185">Reference proteome</keyword>
<organism evidence="2 3">
    <name type="scientific">Cylicostephanus goldi</name>
    <name type="common">Nematode worm</name>
    <dbReference type="NCBI Taxonomy" id="71465"/>
    <lineage>
        <taxon>Eukaryota</taxon>
        <taxon>Metazoa</taxon>
        <taxon>Ecdysozoa</taxon>
        <taxon>Nematoda</taxon>
        <taxon>Chromadorea</taxon>
        <taxon>Rhabditida</taxon>
        <taxon>Rhabditina</taxon>
        <taxon>Rhabditomorpha</taxon>
        <taxon>Strongyloidea</taxon>
        <taxon>Strongylidae</taxon>
        <taxon>Cylicostephanus</taxon>
    </lineage>
</organism>
<feature type="domain" description="SCP" evidence="1">
    <location>
        <begin position="14"/>
        <end position="84"/>
    </location>
</feature>
<gene>
    <name evidence="2" type="ORF">CGOC_LOCUS8740</name>
</gene>
<dbReference type="Gene3D" id="3.40.33.10">
    <property type="entry name" value="CAP"/>
    <property type="match status" value="1"/>
</dbReference>
<sequence>MRLISAQRYTSTGSFPNPTAQINSTLNNWWGAAKQYGVTDLQNKYTNSKLYSFANMVFPETTKIGCAYKTCTGATNALTFTCLYNGIGYYTNEPMWETGSACVTGADCTTYANSGCSAGLCTKGADVPGS</sequence>
<dbReference type="InterPro" id="IPR035940">
    <property type="entry name" value="CAP_sf"/>
</dbReference>
<proteinExistence type="predicted"/>
<dbReference type="InterPro" id="IPR014044">
    <property type="entry name" value="CAP_dom"/>
</dbReference>
<dbReference type="AlphaFoldDB" id="A0A3P7LSQ1"/>
<dbReference type="EMBL" id="UYRV01104826">
    <property type="protein sequence ID" value="VDN20115.1"/>
    <property type="molecule type" value="Genomic_DNA"/>
</dbReference>
<dbReference type="Proteomes" id="UP000271889">
    <property type="component" value="Unassembled WGS sequence"/>
</dbReference>
<dbReference type="Pfam" id="PF00188">
    <property type="entry name" value="CAP"/>
    <property type="match status" value="1"/>
</dbReference>
<reference evidence="2 3" key="1">
    <citation type="submission" date="2018-11" db="EMBL/GenBank/DDBJ databases">
        <authorList>
            <consortium name="Pathogen Informatics"/>
        </authorList>
    </citation>
    <scope>NUCLEOTIDE SEQUENCE [LARGE SCALE GENOMIC DNA]</scope>
</reference>
<dbReference type="OrthoDB" id="5854005at2759"/>
<evidence type="ECO:0000259" key="1">
    <source>
        <dbReference type="Pfam" id="PF00188"/>
    </source>
</evidence>
<evidence type="ECO:0000313" key="2">
    <source>
        <dbReference type="EMBL" id="VDN20115.1"/>
    </source>
</evidence>
<dbReference type="SUPFAM" id="SSF55797">
    <property type="entry name" value="PR-1-like"/>
    <property type="match status" value="1"/>
</dbReference>
<evidence type="ECO:0000313" key="3">
    <source>
        <dbReference type="Proteomes" id="UP000271889"/>
    </source>
</evidence>
<name>A0A3P7LSQ1_CYLGO</name>
<protein>
    <recommendedName>
        <fullName evidence="1">SCP domain-containing protein</fullName>
    </recommendedName>
</protein>
<accession>A0A3P7LSQ1</accession>
<dbReference type="CDD" id="cd05380">
    <property type="entry name" value="CAP_euk"/>
    <property type="match status" value="1"/>
</dbReference>